<keyword evidence="1" id="KW-0472">Membrane</keyword>
<dbReference type="GeneID" id="98647392"/>
<sequence>MSSHQATPQTGIQRRRRLDSLRRSAGMTMLCLLYVITSTGMLPQLQPGKGCHCAEQSTSSNDCCCINKTASGDSREGASCCTARRQKPGSCCNAKKTEPLKSQKESPLLQLLRACGCGDSSENALAVAFPRNLHSGPALLNPTDLQSILTFIDVLPVTMTFTPDTPPPRV</sequence>
<protein>
    <recommendedName>
        <fullName evidence="4">Cytochrome c domain-containing protein</fullName>
    </recommendedName>
</protein>
<evidence type="ECO:0000313" key="2">
    <source>
        <dbReference type="EMBL" id="QEG16975.1"/>
    </source>
</evidence>
<reference evidence="2 3" key="1">
    <citation type="submission" date="2019-08" db="EMBL/GenBank/DDBJ databases">
        <title>Deep-cultivation of Planctomycetes and their phenomic and genomic characterization uncovers novel biology.</title>
        <authorList>
            <person name="Wiegand S."/>
            <person name="Jogler M."/>
            <person name="Boedeker C."/>
            <person name="Pinto D."/>
            <person name="Vollmers J."/>
            <person name="Rivas-Marin E."/>
            <person name="Kohn T."/>
            <person name="Peeters S.H."/>
            <person name="Heuer A."/>
            <person name="Rast P."/>
            <person name="Oberbeckmann S."/>
            <person name="Bunk B."/>
            <person name="Jeske O."/>
            <person name="Meyerdierks A."/>
            <person name="Storesund J.E."/>
            <person name="Kallscheuer N."/>
            <person name="Luecker S."/>
            <person name="Lage O.M."/>
            <person name="Pohl T."/>
            <person name="Merkel B.J."/>
            <person name="Hornburger P."/>
            <person name="Mueller R.-W."/>
            <person name="Bruemmer F."/>
            <person name="Labrenz M."/>
            <person name="Spormann A.M."/>
            <person name="Op den Camp H."/>
            <person name="Overmann J."/>
            <person name="Amann R."/>
            <person name="Jetten M.S.M."/>
            <person name="Mascher T."/>
            <person name="Medema M.H."/>
            <person name="Devos D.P."/>
            <person name="Kaster A.-K."/>
            <person name="Ovreas L."/>
            <person name="Rohde M."/>
            <person name="Galperin M.Y."/>
            <person name="Jogler C."/>
        </authorList>
    </citation>
    <scope>NUCLEOTIDE SEQUENCE [LARGE SCALE GENOMIC DNA]</scope>
    <source>
        <strain evidence="2 3">DSM 8797</strain>
    </source>
</reference>
<evidence type="ECO:0000256" key="1">
    <source>
        <dbReference type="SAM" id="Phobius"/>
    </source>
</evidence>
<organism evidence="2 3">
    <name type="scientific">Gimesia maris</name>
    <dbReference type="NCBI Taxonomy" id="122"/>
    <lineage>
        <taxon>Bacteria</taxon>
        <taxon>Pseudomonadati</taxon>
        <taxon>Planctomycetota</taxon>
        <taxon>Planctomycetia</taxon>
        <taxon>Planctomycetales</taxon>
        <taxon>Planctomycetaceae</taxon>
        <taxon>Gimesia</taxon>
    </lineage>
</organism>
<gene>
    <name evidence="2" type="ORF">GmarT_28460</name>
</gene>
<dbReference type="EMBL" id="CP042910">
    <property type="protein sequence ID" value="QEG16975.1"/>
    <property type="molecule type" value="Genomic_DNA"/>
</dbReference>
<name>A0ABX5YMR6_9PLAN</name>
<keyword evidence="1" id="KW-1133">Transmembrane helix</keyword>
<keyword evidence="3" id="KW-1185">Reference proteome</keyword>
<accession>A0ABX5YMR6</accession>
<dbReference type="RefSeq" id="WP_149302851.1">
    <property type="nucleotide sequence ID" value="NZ_CP042910.1"/>
</dbReference>
<feature type="transmembrane region" description="Helical" evidence="1">
    <location>
        <begin position="21"/>
        <end position="42"/>
    </location>
</feature>
<evidence type="ECO:0000313" key="3">
    <source>
        <dbReference type="Proteomes" id="UP000322887"/>
    </source>
</evidence>
<proteinExistence type="predicted"/>
<dbReference type="Proteomes" id="UP000322887">
    <property type="component" value="Chromosome"/>
</dbReference>
<evidence type="ECO:0008006" key="4">
    <source>
        <dbReference type="Google" id="ProtNLM"/>
    </source>
</evidence>
<keyword evidence="1" id="KW-0812">Transmembrane</keyword>